<accession>A0A212JSI2</accession>
<gene>
    <name evidence="1" type="ORF">KM92DES2_11640</name>
</gene>
<proteinExistence type="predicted"/>
<dbReference type="PANTHER" id="PTHR43169:SF2">
    <property type="entry name" value="NAD_GMP SYNTHASE DOMAIN-CONTAINING PROTEIN"/>
    <property type="match status" value="1"/>
</dbReference>
<evidence type="ECO:0000313" key="1">
    <source>
        <dbReference type="EMBL" id="SBW02308.1"/>
    </source>
</evidence>
<dbReference type="AlphaFoldDB" id="A0A212JSI2"/>
<name>A0A212JSI2_9BACT</name>
<dbReference type="SUPFAM" id="SSF52402">
    <property type="entry name" value="Adenine nucleotide alpha hydrolases-like"/>
    <property type="match status" value="1"/>
</dbReference>
<dbReference type="PANTHER" id="PTHR43169">
    <property type="entry name" value="EXSB FAMILY PROTEIN"/>
    <property type="match status" value="1"/>
</dbReference>
<protein>
    <recommendedName>
        <fullName evidence="2">Asparagine synthetase domain-containing protein</fullName>
    </recommendedName>
</protein>
<organism evidence="1">
    <name type="scientific">uncultured Desulfovibrio sp</name>
    <dbReference type="NCBI Taxonomy" id="167968"/>
    <lineage>
        <taxon>Bacteria</taxon>
        <taxon>Pseudomonadati</taxon>
        <taxon>Thermodesulfobacteriota</taxon>
        <taxon>Desulfovibrionia</taxon>
        <taxon>Desulfovibrionales</taxon>
        <taxon>Desulfovibrionaceae</taxon>
        <taxon>Desulfovibrio</taxon>
        <taxon>environmental samples</taxon>
    </lineage>
</organism>
<evidence type="ECO:0008006" key="2">
    <source>
        <dbReference type="Google" id="ProtNLM"/>
    </source>
</evidence>
<dbReference type="RefSeq" id="WP_192113197.1">
    <property type="nucleotide sequence ID" value="NZ_LT598928.1"/>
</dbReference>
<dbReference type="InterPro" id="IPR014729">
    <property type="entry name" value="Rossmann-like_a/b/a_fold"/>
</dbReference>
<reference evidence="1" key="1">
    <citation type="submission" date="2016-04" db="EMBL/GenBank/DDBJ databases">
        <authorList>
            <person name="Evans L.H."/>
            <person name="Alamgir A."/>
            <person name="Owens N."/>
            <person name="Weber N.D."/>
            <person name="Virtaneva K."/>
            <person name="Barbian K."/>
            <person name="Babar A."/>
            <person name="Rosenke K."/>
        </authorList>
    </citation>
    <scope>NUCLEOTIDE SEQUENCE</scope>
    <source>
        <strain evidence="1">92-2</strain>
    </source>
</reference>
<dbReference type="InterPro" id="IPR052188">
    <property type="entry name" value="Ni-pincer_cofactor_biosynth"/>
</dbReference>
<sequence>MSKNPFRADQVPAALAAVLRDLPRLAVAFSGGLDSRFLCHAALLSGCDVLAVHVYGPHIPPQESAWAAAWARERGMRLHTARFDPLALAEVETNSPQRCYGCKTGLVALLRGELAPMAEAHDRVLCDGTNADDLQAYRPGLRALEEGRVRSPLAEAGLTKAQVREAARATGLDRPWQRARPCLLTRLAYGMRPEAGTLARLAAAEADLAALGATASAQEESQCVVPEEGSVGALGDFRLRLTPEPVLQAEKLPEELLPELRNILIRHGFWPCGLEAGGNISGFYDAGNSAGRH</sequence>
<dbReference type="EMBL" id="FLUP01000001">
    <property type="protein sequence ID" value="SBW02308.1"/>
    <property type="molecule type" value="Genomic_DNA"/>
</dbReference>
<dbReference type="Gene3D" id="3.40.50.620">
    <property type="entry name" value="HUPs"/>
    <property type="match status" value="1"/>
</dbReference>